<evidence type="ECO:0000313" key="3">
    <source>
        <dbReference type="EMBL" id="MBA2132049.1"/>
    </source>
</evidence>
<dbReference type="PANTHER" id="PTHR39452">
    <property type="entry name" value="CHEY-P PHOSPHATASE CHEX"/>
    <property type="match status" value="1"/>
</dbReference>
<dbReference type="CDD" id="cd17906">
    <property type="entry name" value="CheX"/>
    <property type="match status" value="1"/>
</dbReference>
<name>A0A8J6LL24_9FIRM</name>
<accession>A0A8J6LL24</accession>
<feature type="domain" description="Chemotaxis phosphatase CheX-like" evidence="2">
    <location>
        <begin position="43"/>
        <end position="122"/>
    </location>
</feature>
<dbReference type="Pfam" id="PF13690">
    <property type="entry name" value="CheX"/>
    <property type="match status" value="1"/>
</dbReference>
<reference evidence="3" key="1">
    <citation type="submission" date="2020-06" db="EMBL/GenBank/DDBJ databases">
        <title>Novel chitinolytic bacterium.</title>
        <authorList>
            <person name="Ungkulpasvich U."/>
            <person name="Kosugi A."/>
            <person name="Uke A."/>
        </authorList>
    </citation>
    <scope>NUCLEOTIDE SEQUENCE</scope>
    <source>
        <strain evidence="3">UUS1-1</strain>
    </source>
</reference>
<keyword evidence="4" id="KW-1185">Reference proteome</keyword>
<keyword evidence="1" id="KW-0145">Chemotaxis</keyword>
<comment type="caution">
    <text evidence="3">The sequence shown here is derived from an EMBL/GenBank/DDBJ whole genome shotgun (WGS) entry which is preliminary data.</text>
</comment>
<dbReference type="InterPro" id="IPR038756">
    <property type="entry name" value="CheX-like"/>
</dbReference>
<dbReference type="Proteomes" id="UP000657177">
    <property type="component" value="Unassembled WGS sequence"/>
</dbReference>
<dbReference type="RefSeq" id="WP_181338483.1">
    <property type="nucleotide sequence ID" value="NZ_JAAKDE010000001.1"/>
</dbReference>
<evidence type="ECO:0000313" key="4">
    <source>
        <dbReference type="Proteomes" id="UP000657177"/>
    </source>
</evidence>
<organism evidence="3 4">
    <name type="scientific">Capillibacterium thermochitinicola</name>
    <dbReference type="NCBI Taxonomy" id="2699427"/>
    <lineage>
        <taxon>Bacteria</taxon>
        <taxon>Bacillati</taxon>
        <taxon>Bacillota</taxon>
        <taxon>Capillibacterium</taxon>
    </lineage>
</organism>
<dbReference type="SUPFAM" id="SSF103039">
    <property type="entry name" value="CheC-like"/>
    <property type="match status" value="1"/>
</dbReference>
<dbReference type="PANTHER" id="PTHR39452:SF1">
    <property type="entry name" value="CHEY-P PHOSPHATASE CHEX"/>
    <property type="match status" value="1"/>
</dbReference>
<evidence type="ECO:0000259" key="2">
    <source>
        <dbReference type="Pfam" id="PF13690"/>
    </source>
</evidence>
<dbReference type="InterPro" id="IPR028051">
    <property type="entry name" value="CheX-like_dom"/>
</dbReference>
<dbReference type="EMBL" id="JAAKDE010000001">
    <property type="protein sequence ID" value="MBA2132049.1"/>
    <property type="molecule type" value="Genomic_DNA"/>
</dbReference>
<dbReference type="AlphaFoldDB" id="A0A8J6LL24"/>
<evidence type="ECO:0000256" key="1">
    <source>
        <dbReference type="ARBA" id="ARBA00022500"/>
    </source>
</evidence>
<dbReference type="GO" id="GO:0006935">
    <property type="term" value="P:chemotaxis"/>
    <property type="evidence" value="ECO:0007669"/>
    <property type="project" value="UniProtKB-KW"/>
</dbReference>
<gene>
    <name evidence="3" type="ORF">G5B42_00525</name>
</gene>
<proteinExistence type="predicted"/>
<dbReference type="Gene3D" id="3.40.1550.10">
    <property type="entry name" value="CheC-like"/>
    <property type="match status" value="1"/>
</dbReference>
<dbReference type="InterPro" id="IPR028976">
    <property type="entry name" value="CheC-like_sf"/>
</dbReference>
<sequence length="158" mass="17066">MTFQHIDSFVRAVHTVIAMMLDPDVKTGKPFFNDHPLTKYDLAVLVGVLGDLQGQVICGMDVETGKNIIGRMLGVENPVIDAMGKSALCELKNIIVGTASTNLSEVGYRCNITPPLLLSDGKVPDFLKHIDTALTIPITTGSGKIELNLFLKKDELAS</sequence>
<protein>
    <submittedName>
        <fullName evidence="3">Chemotaxis protein CheX</fullName>
    </submittedName>
</protein>